<organism evidence="1 2">
    <name type="scientific">Cardiocondyla obscurior</name>
    <dbReference type="NCBI Taxonomy" id="286306"/>
    <lineage>
        <taxon>Eukaryota</taxon>
        <taxon>Metazoa</taxon>
        <taxon>Ecdysozoa</taxon>
        <taxon>Arthropoda</taxon>
        <taxon>Hexapoda</taxon>
        <taxon>Insecta</taxon>
        <taxon>Pterygota</taxon>
        <taxon>Neoptera</taxon>
        <taxon>Endopterygota</taxon>
        <taxon>Hymenoptera</taxon>
        <taxon>Apocrita</taxon>
        <taxon>Aculeata</taxon>
        <taxon>Formicoidea</taxon>
        <taxon>Formicidae</taxon>
        <taxon>Myrmicinae</taxon>
        <taxon>Cardiocondyla</taxon>
    </lineage>
</organism>
<evidence type="ECO:0000313" key="1">
    <source>
        <dbReference type="EMBL" id="KAL0127879.1"/>
    </source>
</evidence>
<sequence>MSVRPRCKRTRAQSTPRESDLGNFCRRSCVLRSLSACQLLSRRNGKIVVRISRSVLPAGDAERRRRRWKIQGPRKTFEETQLTKKLPLYGPLSRETSTEPGFRNDLFISDYVGNVVPTYDETSVEDLRKPNDIFIGFRLT</sequence>
<dbReference type="EMBL" id="JADYXP020000003">
    <property type="protein sequence ID" value="KAL0127879.1"/>
    <property type="molecule type" value="Genomic_DNA"/>
</dbReference>
<reference evidence="1 2" key="1">
    <citation type="submission" date="2023-03" db="EMBL/GenBank/DDBJ databases">
        <title>High recombination rates correlate with genetic variation in Cardiocondyla obscurior ants.</title>
        <authorList>
            <person name="Errbii M."/>
        </authorList>
    </citation>
    <scope>NUCLEOTIDE SEQUENCE [LARGE SCALE GENOMIC DNA]</scope>
    <source>
        <strain evidence="1">Alpha-2009</strain>
        <tissue evidence="1">Whole body</tissue>
    </source>
</reference>
<name>A0AAW2GLD8_9HYME</name>
<comment type="caution">
    <text evidence="1">The sequence shown here is derived from an EMBL/GenBank/DDBJ whole genome shotgun (WGS) entry which is preliminary data.</text>
</comment>
<dbReference type="Proteomes" id="UP001430953">
    <property type="component" value="Unassembled WGS sequence"/>
</dbReference>
<protein>
    <submittedName>
        <fullName evidence="1">Uncharacterized protein</fullName>
    </submittedName>
</protein>
<accession>A0AAW2GLD8</accession>
<evidence type="ECO:0000313" key="2">
    <source>
        <dbReference type="Proteomes" id="UP001430953"/>
    </source>
</evidence>
<keyword evidence="2" id="KW-1185">Reference proteome</keyword>
<proteinExistence type="predicted"/>
<dbReference type="AlphaFoldDB" id="A0AAW2GLD8"/>
<gene>
    <name evidence="1" type="ORF">PUN28_003257</name>
</gene>